<evidence type="ECO:0000313" key="1">
    <source>
        <dbReference type="EMBL" id="KAF2718370.1"/>
    </source>
</evidence>
<reference evidence="1" key="1">
    <citation type="journal article" date="2020" name="Stud. Mycol.">
        <title>101 Dothideomycetes genomes: a test case for predicting lifestyles and emergence of pathogens.</title>
        <authorList>
            <person name="Haridas S."/>
            <person name="Albert R."/>
            <person name="Binder M."/>
            <person name="Bloem J."/>
            <person name="Labutti K."/>
            <person name="Salamov A."/>
            <person name="Andreopoulos B."/>
            <person name="Baker S."/>
            <person name="Barry K."/>
            <person name="Bills G."/>
            <person name="Bluhm B."/>
            <person name="Cannon C."/>
            <person name="Castanera R."/>
            <person name="Culley D."/>
            <person name="Daum C."/>
            <person name="Ezra D."/>
            <person name="Gonzalez J."/>
            <person name="Henrissat B."/>
            <person name="Kuo A."/>
            <person name="Liang C."/>
            <person name="Lipzen A."/>
            <person name="Lutzoni F."/>
            <person name="Magnuson J."/>
            <person name="Mondo S."/>
            <person name="Nolan M."/>
            <person name="Ohm R."/>
            <person name="Pangilinan J."/>
            <person name="Park H.-J."/>
            <person name="Ramirez L."/>
            <person name="Alfaro M."/>
            <person name="Sun H."/>
            <person name="Tritt A."/>
            <person name="Yoshinaga Y."/>
            <person name="Zwiers L.-H."/>
            <person name="Turgeon B."/>
            <person name="Goodwin S."/>
            <person name="Spatafora J."/>
            <person name="Crous P."/>
            <person name="Grigoriev I."/>
        </authorList>
    </citation>
    <scope>NUCLEOTIDE SEQUENCE</scope>
    <source>
        <strain evidence="1">CBS 116435</strain>
    </source>
</reference>
<sequence length="312" mass="35604">MATHYQHEAEHLAQQLEATRINLGSAVKELTILHSNLRLAECSATKTQSTTVELREQIEQLKRLVHTFSAKDEEVPDNQIQENSRRLFWDIQDFVITHLRSTTMDIKRMPEEARSEVRSFALVADESILRPRPHLIIAMIMNRLIVYAHPSDAFGIPKSQALADARSLGRVLEENSPREARSWVAETRKILSRQFPAEVDVARNEFEREVGEQVYRLLNGCIHLDWTEGMGRNLSDVVKSALGLFDTLNEQRAFYRAQEMEDLLGSMASGDGLHAPVEMMVFPMLMKQDLTKDDLVKEVVIKSKAKVVLQQT</sequence>
<organism evidence="1 2">
    <name type="scientific">Polychaeton citri CBS 116435</name>
    <dbReference type="NCBI Taxonomy" id="1314669"/>
    <lineage>
        <taxon>Eukaryota</taxon>
        <taxon>Fungi</taxon>
        <taxon>Dikarya</taxon>
        <taxon>Ascomycota</taxon>
        <taxon>Pezizomycotina</taxon>
        <taxon>Dothideomycetes</taxon>
        <taxon>Dothideomycetidae</taxon>
        <taxon>Capnodiales</taxon>
        <taxon>Capnodiaceae</taxon>
        <taxon>Polychaeton</taxon>
    </lineage>
</organism>
<keyword evidence="2" id="KW-1185">Reference proteome</keyword>
<comment type="caution">
    <text evidence="1">The sequence shown here is derived from an EMBL/GenBank/DDBJ whole genome shotgun (WGS) entry which is preliminary data.</text>
</comment>
<dbReference type="AlphaFoldDB" id="A0A9P4Q2K8"/>
<accession>A0A9P4Q2K8</accession>
<proteinExistence type="predicted"/>
<name>A0A9P4Q2K8_9PEZI</name>
<dbReference type="EMBL" id="MU003826">
    <property type="protein sequence ID" value="KAF2718370.1"/>
    <property type="molecule type" value="Genomic_DNA"/>
</dbReference>
<evidence type="ECO:0000313" key="2">
    <source>
        <dbReference type="Proteomes" id="UP000799441"/>
    </source>
</evidence>
<protein>
    <submittedName>
        <fullName evidence="1">Uncharacterized protein</fullName>
    </submittedName>
</protein>
<dbReference type="Proteomes" id="UP000799441">
    <property type="component" value="Unassembled WGS sequence"/>
</dbReference>
<gene>
    <name evidence="1" type="ORF">K431DRAFT_315036</name>
</gene>